<dbReference type="EC" id="3.1.3.48" evidence="2"/>
<keyword evidence="3" id="KW-0378">Hydrolase</keyword>
<dbReference type="InterPro" id="IPR050561">
    <property type="entry name" value="PTP"/>
</dbReference>
<dbReference type="InterPro" id="IPR022778">
    <property type="entry name" value="CDKN3"/>
</dbReference>
<keyword evidence="4" id="KW-0904">Protein phosphatase</keyword>
<dbReference type="GO" id="GO:0004725">
    <property type="term" value="F:protein tyrosine phosphatase activity"/>
    <property type="evidence" value="ECO:0007669"/>
    <property type="project" value="UniProtKB-EC"/>
</dbReference>
<evidence type="ECO:0000313" key="8">
    <source>
        <dbReference type="Proteomes" id="UP001381693"/>
    </source>
</evidence>
<dbReference type="EMBL" id="JAXCGZ010013266">
    <property type="protein sequence ID" value="KAK7073051.1"/>
    <property type="molecule type" value="Genomic_DNA"/>
</dbReference>
<dbReference type="SUPFAM" id="SSF52799">
    <property type="entry name" value="(Phosphotyrosine protein) phosphatases II"/>
    <property type="match status" value="1"/>
</dbReference>
<keyword evidence="5" id="KW-0812">Transmembrane</keyword>
<feature type="domain" description="Tyrosine specific protein phosphatases" evidence="6">
    <location>
        <begin position="118"/>
        <end position="173"/>
    </location>
</feature>
<evidence type="ECO:0000256" key="5">
    <source>
        <dbReference type="SAM" id="Phobius"/>
    </source>
</evidence>
<dbReference type="CDD" id="cd14505">
    <property type="entry name" value="CDKN3-like"/>
    <property type="match status" value="1"/>
</dbReference>
<dbReference type="InterPro" id="IPR000387">
    <property type="entry name" value="Tyr_Pase_dom"/>
</dbReference>
<evidence type="ECO:0000256" key="4">
    <source>
        <dbReference type="ARBA" id="ARBA00022912"/>
    </source>
</evidence>
<proteinExistence type="inferred from homology"/>
<dbReference type="FunFam" id="3.90.190.10:FF:000157">
    <property type="entry name" value="Protein-tyrosine phosphatase"/>
    <property type="match status" value="1"/>
</dbReference>
<dbReference type="InterPro" id="IPR029021">
    <property type="entry name" value="Prot-tyrosine_phosphatase-like"/>
</dbReference>
<evidence type="ECO:0000256" key="3">
    <source>
        <dbReference type="ARBA" id="ARBA00022801"/>
    </source>
</evidence>
<keyword evidence="5" id="KW-0472">Membrane</keyword>
<dbReference type="PROSITE" id="PS50056">
    <property type="entry name" value="TYR_PHOSPHATASE_2"/>
    <property type="match status" value="1"/>
</dbReference>
<dbReference type="Pfam" id="PF05706">
    <property type="entry name" value="CDKN3"/>
    <property type="match status" value="1"/>
</dbReference>
<keyword evidence="8" id="KW-1185">Reference proteome</keyword>
<dbReference type="Proteomes" id="UP001381693">
    <property type="component" value="Unassembled WGS sequence"/>
</dbReference>
<evidence type="ECO:0000259" key="6">
    <source>
        <dbReference type="PROSITE" id="PS50056"/>
    </source>
</evidence>
<feature type="transmembrane region" description="Helical" evidence="5">
    <location>
        <begin position="134"/>
        <end position="156"/>
    </location>
</feature>
<name>A0AAN8WVH5_HALRR</name>
<sequence length="208" mass="23762">MFDSSDEEDVVPSNGAAVVPQAESLRVDWLYIKSMSWNQKVAISALPGCRFRNIYRDLNQDLDKLQTIGFKDIVVLVTKGELRKYRVPNLFAAYEERGFCIHHFPFPDGTAPSVNMVVEIFDLVRQMTEADRRILIHCMGGLGRACVIAACILLYFDNSLTPDMAISILRSIRGLRAVQTVKQYNFIQDFRGLYEAWMDEDLDRSVSR</sequence>
<gene>
    <name evidence="7" type="primary">CDKN3</name>
    <name evidence="7" type="ORF">SK128_019493</name>
</gene>
<dbReference type="Gene3D" id="3.90.190.10">
    <property type="entry name" value="Protein tyrosine phosphatase superfamily"/>
    <property type="match status" value="1"/>
</dbReference>
<reference evidence="7 8" key="1">
    <citation type="submission" date="2023-11" db="EMBL/GenBank/DDBJ databases">
        <title>Halocaridina rubra genome assembly.</title>
        <authorList>
            <person name="Smith C."/>
        </authorList>
    </citation>
    <scope>NUCLEOTIDE SEQUENCE [LARGE SCALE GENOMIC DNA]</scope>
    <source>
        <strain evidence="7">EP-1</strain>
        <tissue evidence="7">Whole</tissue>
    </source>
</reference>
<evidence type="ECO:0000256" key="2">
    <source>
        <dbReference type="ARBA" id="ARBA00013064"/>
    </source>
</evidence>
<keyword evidence="5" id="KW-1133">Transmembrane helix</keyword>
<protein>
    <recommendedName>
        <fullName evidence="2">protein-tyrosine-phosphatase</fullName>
        <ecNumber evidence="2">3.1.3.48</ecNumber>
    </recommendedName>
</protein>
<dbReference type="GO" id="GO:0004860">
    <property type="term" value="F:protein kinase inhibitor activity"/>
    <property type="evidence" value="ECO:0007669"/>
    <property type="project" value="UniProtKB-KW"/>
</dbReference>
<dbReference type="PANTHER" id="PTHR23339">
    <property type="entry name" value="TYROSINE SPECIFIC PROTEIN PHOSPHATASE AND DUAL SPECIFICITY PROTEIN PHOSPHATASE"/>
    <property type="match status" value="1"/>
</dbReference>
<dbReference type="AlphaFoldDB" id="A0AAN8WVH5"/>
<comment type="similarity">
    <text evidence="1">Belongs to the protein-tyrosine phosphatase family.</text>
</comment>
<keyword evidence="7" id="KW-0649">Protein kinase inhibitor</keyword>
<evidence type="ECO:0000313" key="7">
    <source>
        <dbReference type="EMBL" id="KAK7073051.1"/>
    </source>
</evidence>
<evidence type="ECO:0000256" key="1">
    <source>
        <dbReference type="ARBA" id="ARBA00009580"/>
    </source>
</evidence>
<organism evidence="7 8">
    <name type="scientific">Halocaridina rubra</name>
    <name type="common">Hawaiian red shrimp</name>
    <dbReference type="NCBI Taxonomy" id="373956"/>
    <lineage>
        <taxon>Eukaryota</taxon>
        <taxon>Metazoa</taxon>
        <taxon>Ecdysozoa</taxon>
        <taxon>Arthropoda</taxon>
        <taxon>Crustacea</taxon>
        <taxon>Multicrustacea</taxon>
        <taxon>Malacostraca</taxon>
        <taxon>Eumalacostraca</taxon>
        <taxon>Eucarida</taxon>
        <taxon>Decapoda</taxon>
        <taxon>Pleocyemata</taxon>
        <taxon>Caridea</taxon>
        <taxon>Atyoidea</taxon>
        <taxon>Atyidae</taxon>
        <taxon>Halocaridina</taxon>
    </lineage>
</organism>
<accession>A0AAN8WVH5</accession>
<comment type="caution">
    <text evidence="7">The sequence shown here is derived from an EMBL/GenBank/DDBJ whole genome shotgun (WGS) entry which is preliminary data.</text>
</comment>